<feature type="region of interest" description="Disordered" evidence="1">
    <location>
        <begin position="515"/>
        <end position="534"/>
    </location>
</feature>
<feature type="region of interest" description="Disordered" evidence="1">
    <location>
        <begin position="1481"/>
        <end position="1519"/>
    </location>
</feature>
<dbReference type="Proteomes" id="UP001465755">
    <property type="component" value="Unassembled WGS sequence"/>
</dbReference>
<proteinExistence type="predicted"/>
<reference evidence="2 3" key="1">
    <citation type="journal article" date="2024" name="Nat. Commun.">
        <title>Phylogenomics reveals the evolutionary origins of lichenization in chlorophyte algae.</title>
        <authorList>
            <person name="Puginier C."/>
            <person name="Libourel C."/>
            <person name="Otte J."/>
            <person name="Skaloud P."/>
            <person name="Haon M."/>
            <person name="Grisel S."/>
            <person name="Petersen M."/>
            <person name="Berrin J.G."/>
            <person name="Delaux P.M."/>
            <person name="Dal Grande F."/>
            <person name="Keller J."/>
        </authorList>
    </citation>
    <scope>NUCLEOTIDE SEQUENCE [LARGE SCALE GENOMIC DNA]</scope>
    <source>
        <strain evidence="2 3">SAG 2036</strain>
    </source>
</reference>
<organism evidence="2 3">
    <name type="scientific">Symbiochloris irregularis</name>
    <dbReference type="NCBI Taxonomy" id="706552"/>
    <lineage>
        <taxon>Eukaryota</taxon>
        <taxon>Viridiplantae</taxon>
        <taxon>Chlorophyta</taxon>
        <taxon>core chlorophytes</taxon>
        <taxon>Trebouxiophyceae</taxon>
        <taxon>Trebouxiales</taxon>
        <taxon>Trebouxiaceae</taxon>
        <taxon>Symbiochloris</taxon>
    </lineage>
</organism>
<evidence type="ECO:0000313" key="3">
    <source>
        <dbReference type="Proteomes" id="UP001465755"/>
    </source>
</evidence>
<feature type="compositionally biased region" description="Polar residues" evidence="1">
    <location>
        <begin position="1395"/>
        <end position="1404"/>
    </location>
</feature>
<protein>
    <submittedName>
        <fullName evidence="2">Uncharacterized protein</fullName>
    </submittedName>
</protein>
<accession>A0AAW1P3L2</accession>
<feature type="compositionally biased region" description="Acidic residues" evidence="1">
    <location>
        <begin position="484"/>
        <end position="493"/>
    </location>
</feature>
<comment type="caution">
    <text evidence="2">The sequence shown here is derived from an EMBL/GenBank/DDBJ whole genome shotgun (WGS) entry which is preliminary data.</text>
</comment>
<evidence type="ECO:0000256" key="1">
    <source>
        <dbReference type="SAM" id="MobiDB-lite"/>
    </source>
</evidence>
<feature type="compositionally biased region" description="Low complexity" evidence="1">
    <location>
        <begin position="1444"/>
        <end position="1457"/>
    </location>
</feature>
<feature type="region of interest" description="Disordered" evidence="1">
    <location>
        <begin position="463"/>
        <end position="495"/>
    </location>
</feature>
<feature type="compositionally biased region" description="Polar residues" evidence="1">
    <location>
        <begin position="1339"/>
        <end position="1348"/>
    </location>
</feature>
<gene>
    <name evidence="2" type="ORF">WJX73_010587</name>
</gene>
<feature type="region of interest" description="Disordered" evidence="1">
    <location>
        <begin position="1096"/>
        <end position="1136"/>
    </location>
</feature>
<feature type="region of interest" description="Disordered" evidence="1">
    <location>
        <begin position="1421"/>
        <end position="1459"/>
    </location>
</feature>
<dbReference type="EMBL" id="JALJOQ010000059">
    <property type="protein sequence ID" value="KAK9803503.1"/>
    <property type="molecule type" value="Genomic_DNA"/>
</dbReference>
<feature type="compositionally biased region" description="Basic and acidic residues" evidence="1">
    <location>
        <begin position="1425"/>
        <end position="1435"/>
    </location>
</feature>
<sequence>MELQQVAQYAIKAPGFQWSSAVFCEHPQEVAAHRKQKKLSALFKKKKKGLVGESALLLTSPLGQLVPLTLSEDVGKDSFRATPEQHRDPAKLYTTAAGTAFSQKGDVCVHSSTGSSHDLLVTDLSSGSTFTVEFNLNTASSAKSNEQRVLRQLTSGLTIQSTSIKWKWQTLFVSNDATAILGQGLGPDASPSLWLWTRSGSNPKAGAKAAGAWQLLPRMPHVRSSADALAEPGGPPSATTVQLHARFLMDRSVRGEVLLAIAAIGSSPSTEGKTELSTLQLPVHTGASGLVQGASFLETWHCCHIDGLAREGSSGRATARDSGPAFGMAWDDTGTWLALTSSGINSSHSQIHMFSADLGSSRQVAWNAVPSGCIYGMATFCTKGSSVPLVVLSDGAHASLWQAFLPNSLRDAIAAAQQSELAEKMSLSVPEVSRLATAEPAAQGSKTLSSMTQEELDKAAALLDSGASSPRASNSSSALSLMAEEPEVEDADEVAPGTSAPVPAIVAAAPAPGIQAASAAGDPPKQAASVPANASATTSRELELLAVDIAPAGAPDSWLHRLGDLCQRYELDAAVDHLLCCICTARQTQERAQAKAAQGLCRWMGSLMEQHLLARHLAAKAGMAAGMDDISMPSPAFVQGKGTGKAGVLWLSAAKLEAALQQHRLWDWWTPAAAAGLLMYAEGDDKAVDTGFRVWRSLMEHQKAALLAGAGYVLCNSGPSPTDVSQAQSVAEMTLAPAASLPLAEQADFVVGVCTVFERAAGLGPVGSQGSKALQLAAAVQGCTLLLGSIAGVLRALPLLPPTAHQAEASLTQQALMLLGKAMRSGMEQFATHSSIAKEALAATPHARRLFGMIWELPGGRQRIASLHKGFTESKINLHGSSTEEFIDKLAAEKAISEQDSVWLIYGASSADVDDPKAELLAQEIEDLNQQIFLHHTTKAIMHLLRPMLSSQEATGHSHFRALLPESGTNLASVHSAPGLPASWETFVSLTQDQLVAWASDSVEPVSREQGPTQAGHQAESHIPNVTADSIDASMSATLAAVTSPNCWQHPFLLGSTRPQTARDAMYALRSMLGQHSLPAVAAWEKASLQQLHCQQAEARQRLPPSTLALEDPASSRTPDFLQQQQQQQQRGLHSAPSAFNTAKLREAAAAALNRNMQGASTKQQMDQAMMDAKAAARALRVRVQRQGSVGSSLGEAPDLGGVAALGLAPHLASRLSTAAPPPAQNGSPQTIAAAYASDTRPSAVSSSSITRATTIAAMPQASADAQAKRPLGMSIDPEMLVGYRPLETGLGIMTQLQMPRDVPHDFWKLLTTHSKAGVTLSPPKTAPAGNDRHDGSLSRRSSQSRAGTSPLRMLSRQVHGGNEGSQHARLQHHRQHGSAGMDAAMDVSEGSAGLQRSSSQPVSQPERYNAAAVEALLKRHQQGRHNETSGRTVDRASQSVKRATQAPNAANAAGAKDAADSTLHGRILERVQEIVSELVQPAKVGARTPGKPTVPADGPVDVKHDPSVQVERLGPASR</sequence>
<feature type="region of interest" description="Disordered" evidence="1">
    <location>
        <begin position="1318"/>
        <end position="1406"/>
    </location>
</feature>
<keyword evidence="3" id="KW-1185">Reference proteome</keyword>
<evidence type="ECO:0000313" key="2">
    <source>
        <dbReference type="EMBL" id="KAK9803503.1"/>
    </source>
</evidence>
<name>A0AAW1P3L2_9CHLO</name>
<feature type="compositionally biased region" description="Low complexity" evidence="1">
    <location>
        <begin position="465"/>
        <end position="480"/>
    </location>
</feature>